<comment type="caution">
    <text evidence="3">The sequence shown here is derived from an EMBL/GenBank/DDBJ whole genome shotgun (WGS) entry which is preliminary data.</text>
</comment>
<dbReference type="InterPro" id="IPR040154">
    <property type="entry name" value="Biotinidase/VNN"/>
</dbReference>
<comment type="similarity">
    <text evidence="1">Belongs to the carbon-nitrogen hydrolase superfamily. BTD/VNN family.</text>
</comment>
<dbReference type="AlphaFoldDB" id="A0AA36J779"/>
<dbReference type="Proteomes" id="UP001178507">
    <property type="component" value="Unassembled WGS sequence"/>
</dbReference>
<dbReference type="PANTHER" id="PTHR10609:SF14">
    <property type="entry name" value="BIOTINIDASE"/>
    <property type="match status" value="1"/>
</dbReference>
<dbReference type="PANTHER" id="PTHR10609">
    <property type="entry name" value="BIOTINIDASE-RELATED"/>
    <property type="match status" value="1"/>
</dbReference>
<dbReference type="PROSITE" id="PS50263">
    <property type="entry name" value="CN_HYDROLASE"/>
    <property type="match status" value="1"/>
</dbReference>
<keyword evidence="4" id="KW-1185">Reference proteome</keyword>
<gene>
    <name evidence="3" type="ORF">EVOR1521_LOCUS23276</name>
</gene>
<name>A0AA36J779_9DINO</name>
<dbReference type="Pfam" id="PF00795">
    <property type="entry name" value="CN_hydrolase"/>
    <property type="match status" value="1"/>
</dbReference>
<accession>A0AA36J779</accession>
<evidence type="ECO:0000313" key="4">
    <source>
        <dbReference type="Proteomes" id="UP001178507"/>
    </source>
</evidence>
<feature type="domain" description="CN hydrolase" evidence="2">
    <location>
        <begin position="18"/>
        <end position="323"/>
    </location>
</feature>
<organism evidence="3 4">
    <name type="scientific">Effrenium voratum</name>
    <dbReference type="NCBI Taxonomy" id="2562239"/>
    <lineage>
        <taxon>Eukaryota</taxon>
        <taxon>Sar</taxon>
        <taxon>Alveolata</taxon>
        <taxon>Dinophyceae</taxon>
        <taxon>Suessiales</taxon>
        <taxon>Symbiodiniaceae</taxon>
        <taxon>Effrenium</taxon>
    </lineage>
</organism>
<dbReference type="EMBL" id="CAUJNA010003349">
    <property type="protein sequence ID" value="CAJ1399804.1"/>
    <property type="molecule type" value="Genomic_DNA"/>
</dbReference>
<sequence>MALLLTLLAAAEGRKYTARVVAGNPEVAPSCGSGCDTSMPPCLVETMAKPIAAAGAEGVDILVFPEAYFGDADLMWSCAPPADSDLLPPVGSQLCRHDKWWGRLGCLAQQHEVLVVVGLYDWGPCFVTPEPFIHRAFPCRGNLTIFNKALAVGADGRLLAVHHKHHLAHSLFAKDHISVKRGPLVVNPSPLGLLNDDVGAPWPVPDVTIFTSHFGVKFGILICHELNFASPLLSMMKEGVRDVIFPTQWGGFGGGFAATQSGFALAHGVNLLSANGLNGGSGIWPAQADVAPVQFPVRADTPTEFTPLWFGTMTLVSPAMVRLPLVAAPAPVYPMRSRTLLLDAANLKRTELVLDDVRCQLDPDSTEGKETSSGRFLLGASAGIGAVGLFEASCWLMSCEVLLSLETSALKPDLAVILQWPHTQEDLRKCRQSPEPLIFETAPRLSIEAHRSNFFLPLGQCNNGSVPLPRPRALLEGRWRGLELPTCPLTLAGLRSMAQSEFEEPSCPEGFCPSPSPCNDTSWEMNYMNWCELVPHTGPSPETEVNSLVV</sequence>
<evidence type="ECO:0000256" key="1">
    <source>
        <dbReference type="ARBA" id="ARBA00008225"/>
    </source>
</evidence>
<dbReference type="InterPro" id="IPR036526">
    <property type="entry name" value="C-N_Hydrolase_sf"/>
</dbReference>
<evidence type="ECO:0000313" key="3">
    <source>
        <dbReference type="EMBL" id="CAJ1399804.1"/>
    </source>
</evidence>
<dbReference type="Gene3D" id="3.60.110.10">
    <property type="entry name" value="Carbon-nitrogen hydrolase"/>
    <property type="match status" value="1"/>
</dbReference>
<protein>
    <recommendedName>
        <fullName evidence="2">CN hydrolase domain-containing protein</fullName>
    </recommendedName>
</protein>
<dbReference type="SUPFAM" id="SSF56317">
    <property type="entry name" value="Carbon-nitrogen hydrolase"/>
    <property type="match status" value="1"/>
</dbReference>
<dbReference type="InterPro" id="IPR003010">
    <property type="entry name" value="C-N_Hydrolase"/>
</dbReference>
<proteinExistence type="inferred from homology"/>
<reference evidence="3" key="1">
    <citation type="submission" date="2023-08" db="EMBL/GenBank/DDBJ databases">
        <authorList>
            <person name="Chen Y."/>
            <person name="Shah S."/>
            <person name="Dougan E. K."/>
            <person name="Thang M."/>
            <person name="Chan C."/>
        </authorList>
    </citation>
    <scope>NUCLEOTIDE SEQUENCE</scope>
</reference>
<evidence type="ECO:0000259" key="2">
    <source>
        <dbReference type="PROSITE" id="PS50263"/>
    </source>
</evidence>